<evidence type="ECO:0000313" key="3">
    <source>
        <dbReference type="EMBL" id="MCC2615891.1"/>
    </source>
</evidence>
<gene>
    <name evidence="3" type="ORF">LJ739_06530</name>
</gene>
<dbReference type="PANTHER" id="PTHR30535">
    <property type="entry name" value="VITAMIN B12-BINDING PROTEIN"/>
    <property type="match status" value="1"/>
</dbReference>
<dbReference type="InterPro" id="IPR002491">
    <property type="entry name" value="ABC_transptr_periplasmic_BD"/>
</dbReference>
<dbReference type="Pfam" id="PF01497">
    <property type="entry name" value="Peripla_BP_2"/>
    <property type="match status" value="1"/>
</dbReference>
<keyword evidence="4" id="KW-1185">Reference proteome</keyword>
<comment type="caution">
    <text evidence="3">The sequence shown here is derived from an EMBL/GenBank/DDBJ whole genome shotgun (WGS) entry which is preliminary data.</text>
</comment>
<evidence type="ECO:0000259" key="2">
    <source>
        <dbReference type="PROSITE" id="PS50983"/>
    </source>
</evidence>
<dbReference type="RefSeq" id="WP_229158265.1">
    <property type="nucleotide sequence ID" value="NZ_JAJEWP010000001.1"/>
</dbReference>
<reference evidence="3 4" key="1">
    <citation type="submission" date="2021-10" db="EMBL/GenBank/DDBJ databases">
        <title>Draft genome of Aestuariibacter halophilus JC2043.</title>
        <authorList>
            <person name="Emsley S.A."/>
            <person name="Pfannmuller K.M."/>
            <person name="Ushijima B."/>
            <person name="Saw J.H."/>
            <person name="Videau P."/>
        </authorList>
    </citation>
    <scope>NUCLEOTIDE SEQUENCE [LARGE SCALE GENOMIC DNA]</scope>
    <source>
        <strain evidence="3 4">JC2043</strain>
    </source>
</reference>
<dbReference type="InterPro" id="IPR050902">
    <property type="entry name" value="ABC_Transporter_SBP"/>
</dbReference>
<dbReference type="Gene3D" id="3.40.50.1980">
    <property type="entry name" value="Nitrogenase molybdenum iron protein domain"/>
    <property type="match status" value="2"/>
</dbReference>
<keyword evidence="1" id="KW-0732">Signal</keyword>
<organism evidence="3 4">
    <name type="scientific">Fluctibacter halophilus</name>
    <dbReference type="NCBI Taxonomy" id="226011"/>
    <lineage>
        <taxon>Bacteria</taxon>
        <taxon>Pseudomonadati</taxon>
        <taxon>Pseudomonadota</taxon>
        <taxon>Gammaproteobacteria</taxon>
        <taxon>Alteromonadales</taxon>
        <taxon>Alteromonadaceae</taxon>
        <taxon>Fluctibacter</taxon>
    </lineage>
</organism>
<dbReference type="EMBL" id="JAJEWP010000001">
    <property type="protein sequence ID" value="MCC2615891.1"/>
    <property type="molecule type" value="Genomic_DNA"/>
</dbReference>
<sequence>MKQLRMLLMSLGLLALPMVAWADRLVTAGGTITEIVFTLGAGQQVVATDQSSTYPREATQRPRIGYYRDLAAEGILAMDPHRLLTIEGAGRQQVLDQLVAAGVEVIVYPKPLDPDGLFSLIRRIGKDIHRTEQAHALVRQLQQQLPAGLPMGNHKGLYLLSASDRGLIAAGQDTVPALLFSYVGIHNVADTHQGFKAINREALLLANPDFLVVPDHMVASLGGQQALCDLPVLALLPAAQQCNVLIMDGLISLGMTPRLPEGISTLNAFVTTQASLP</sequence>
<name>A0ABS8G741_9ALTE</name>
<feature type="domain" description="Fe/B12 periplasmic-binding" evidence="2">
    <location>
        <begin position="24"/>
        <end position="274"/>
    </location>
</feature>
<feature type="signal peptide" evidence="1">
    <location>
        <begin position="1"/>
        <end position="22"/>
    </location>
</feature>
<evidence type="ECO:0000256" key="1">
    <source>
        <dbReference type="SAM" id="SignalP"/>
    </source>
</evidence>
<evidence type="ECO:0000313" key="4">
    <source>
        <dbReference type="Proteomes" id="UP001520878"/>
    </source>
</evidence>
<dbReference type="PROSITE" id="PS50983">
    <property type="entry name" value="FE_B12_PBP"/>
    <property type="match status" value="1"/>
</dbReference>
<dbReference type="Proteomes" id="UP001520878">
    <property type="component" value="Unassembled WGS sequence"/>
</dbReference>
<dbReference type="PANTHER" id="PTHR30535:SF4">
    <property type="entry name" value="HEMIN-BINDING PERIPLASMIC PROTEIN HMUT"/>
    <property type="match status" value="1"/>
</dbReference>
<feature type="chain" id="PRO_5045286213" evidence="1">
    <location>
        <begin position="23"/>
        <end position="277"/>
    </location>
</feature>
<proteinExistence type="predicted"/>
<protein>
    <submittedName>
        <fullName evidence="3">ABC transporter substrate-binding protein</fullName>
    </submittedName>
</protein>
<accession>A0ABS8G741</accession>
<dbReference type="SUPFAM" id="SSF53807">
    <property type="entry name" value="Helical backbone' metal receptor"/>
    <property type="match status" value="1"/>
</dbReference>